<dbReference type="NCBIfam" id="TIGR02537">
    <property type="entry name" value="arch_flag_Nterm"/>
    <property type="match status" value="1"/>
</dbReference>
<evidence type="ECO:0000256" key="2">
    <source>
        <dbReference type="ARBA" id="ARBA00010256"/>
    </source>
</evidence>
<dbReference type="PANTHER" id="PTHR35903:SF1">
    <property type="entry name" value="FLAGELLIN B1"/>
    <property type="match status" value="1"/>
</dbReference>
<sequence>MWNRLIKNEKGFTGLEAAIVLIAFVVVAAVFSYVMLGAGFYTTQKSQEVVHTGVAQASSSIAPSGDIIVKGADADPLGAAGAGGAASQITFYVTNTAGGTDVDMDKTIISYTDADDFFTKEYLRDSGDGVNTKGPSPDIGAVVDWTVTNGWLYQAVISNTATADNLLSKGEKYKVVLNLDEFLDTGTPTGSLPEVNEQFKIEVKPPEGAVLTISRTLPAALTKDEYYPVY</sequence>
<protein>
    <recommendedName>
        <fullName evidence="4">Flagellin</fullName>
    </recommendedName>
</protein>
<accession>A0A0E3RLF4</accession>
<keyword evidence="5" id="KW-0472">Membrane</keyword>
<dbReference type="GeneID" id="24877154"/>
<proteinExistence type="inferred from homology"/>
<feature type="transmembrane region" description="Helical" evidence="5">
    <location>
        <begin position="12"/>
        <end position="36"/>
    </location>
</feature>
<dbReference type="Proteomes" id="UP000033063">
    <property type="component" value="Chromosome"/>
</dbReference>
<evidence type="ECO:0000256" key="4">
    <source>
        <dbReference type="RuleBase" id="RU361282"/>
    </source>
</evidence>
<comment type="similarity">
    <text evidence="2 4">Belongs to the archaeal flagellin family.</text>
</comment>
<comment type="function">
    <text evidence="4">Flagellin is the subunit protein which polymerizes to form the filaments of archaeal flagella.</text>
</comment>
<keyword evidence="5" id="KW-1133">Transmembrane helix</keyword>
<dbReference type="RefSeq" id="WP_048040041.1">
    <property type="nucleotide sequence ID" value="NZ_CP009513.1"/>
</dbReference>
<keyword evidence="6" id="KW-0969">Cilium</keyword>
<dbReference type="GO" id="GO:0097589">
    <property type="term" value="C:archaeal-type flagellum"/>
    <property type="evidence" value="ECO:0007669"/>
    <property type="project" value="UniProtKB-SubCell"/>
</dbReference>
<gene>
    <name evidence="6" type="ORF">MSMAL_0977</name>
</gene>
<evidence type="ECO:0000256" key="5">
    <source>
        <dbReference type="SAM" id="Phobius"/>
    </source>
</evidence>
<keyword evidence="5" id="KW-0812">Transmembrane</keyword>
<dbReference type="PANTHER" id="PTHR35903">
    <property type="entry name" value="FLAGELLIN B1"/>
    <property type="match status" value="1"/>
</dbReference>
<keyword evidence="3 4" id="KW-0974">Archaeal flagellum</keyword>
<keyword evidence="6" id="KW-0966">Cell projection</keyword>
<evidence type="ECO:0000313" key="7">
    <source>
        <dbReference type="Proteomes" id="UP000033063"/>
    </source>
</evidence>
<name>A0A0E3RLF4_METMZ</name>
<dbReference type="Pfam" id="PF01917">
    <property type="entry name" value="Flagellin_arch-type"/>
    <property type="match status" value="1"/>
</dbReference>
<dbReference type="InterPro" id="IPR013373">
    <property type="entry name" value="Flagellin/pilin_N_arc"/>
</dbReference>
<dbReference type="AlphaFoldDB" id="A0A0E3RLF4"/>
<dbReference type="HOGENOM" id="CLU_084671_1_0_2"/>
<dbReference type="GO" id="GO:0005198">
    <property type="term" value="F:structural molecule activity"/>
    <property type="evidence" value="ECO:0007669"/>
    <property type="project" value="InterPro"/>
</dbReference>
<organism evidence="6 7">
    <name type="scientific">Methanosarcina mazei LYC</name>
    <dbReference type="NCBI Taxonomy" id="1434114"/>
    <lineage>
        <taxon>Archaea</taxon>
        <taxon>Methanobacteriati</taxon>
        <taxon>Methanobacteriota</taxon>
        <taxon>Stenosarchaea group</taxon>
        <taxon>Methanomicrobia</taxon>
        <taxon>Methanosarcinales</taxon>
        <taxon>Methanosarcinaceae</taxon>
        <taxon>Methanosarcina</taxon>
    </lineage>
</organism>
<comment type="subcellular location">
    <subcellularLocation>
        <location evidence="1 4">Archaeal flagellum</location>
    </subcellularLocation>
</comment>
<dbReference type="EMBL" id="CP009513">
    <property type="protein sequence ID" value="AKB67520.1"/>
    <property type="molecule type" value="Genomic_DNA"/>
</dbReference>
<dbReference type="GO" id="GO:0097588">
    <property type="term" value="P:archaeal or bacterial-type flagellum-dependent cell motility"/>
    <property type="evidence" value="ECO:0007669"/>
    <property type="project" value="InterPro"/>
</dbReference>
<dbReference type="PATRIC" id="fig|1434114.4.peg.1206"/>
<reference evidence="6 7" key="1">
    <citation type="submission" date="2014-07" db="EMBL/GenBank/DDBJ databases">
        <title>Methanogenic archaea and the global carbon cycle.</title>
        <authorList>
            <person name="Henriksen J.R."/>
            <person name="Luke J."/>
            <person name="Reinhart S."/>
            <person name="Benedict M.N."/>
            <person name="Youngblut N.D."/>
            <person name="Metcalf M.E."/>
            <person name="Whitaker R.J."/>
            <person name="Metcalf W.W."/>
        </authorList>
    </citation>
    <scope>NUCLEOTIDE SEQUENCE [LARGE SCALE GENOMIC DNA]</scope>
    <source>
        <strain evidence="6 7">LYC</strain>
    </source>
</reference>
<dbReference type="InterPro" id="IPR002774">
    <property type="entry name" value="Flagellin_arc-type"/>
</dbReference>
<evidence type="ECO:0000256" key="1">
    <source>
        <dbReference type="ARBA" id="ARBA00004618"/>
    </source>
</evidence>
<evidence type="ECO:0000256" key="3">
    <source>
        <dbReference type="ARBA" id="ARBA00022440"/>
    </source>
</evidence>
<evidence type="ECO:0000313" key="6">
    <source>
        <dbReference type="EMBL" id="AKB67520.1"/>
    </source>
</evidence>
<keyword evidence="6" id="KW-0282">Flagellum</keyword>